<keyword evidence="1" id="KW-1133">Transmembrane helix</keyword>
<accession>W5WBW6</accession>
<dbReference type="OrthoDB" id="9989974at2"/>
<organism evidence="2 3">
    <name type="scientific">Kutzneria albida DSM 43870</name>
    <dbReference type="NCBI Taxonomy" id="1449976"/>
    <lineage>
        <taxon>Bacteria</taxon>
        <taxon>Bacillati</taxon>
        <taxon>Actinomycetota</taxon>
        <taxon>Actinomycetes</taxon>
        <taxon>Pseudonocardiales</taxon>
        <taxon>Pseudonocardiaceae</taxon>
        <taxon>Kutzneria</taxon>
    </lineage>
</organism>
<dbReference type="RefSeq" id="WP_025358628.1">
    <property type="nucleotide sequence ID" value="NZ_CP007155.1"/>
</dbReference>
<protein>
    <submittedName>
        <fullName evidence="2">Uncharacterized protein</fullName>
    </submittedName>
</protein>
<dbReference type="EMBL" id="CP007155">
    <property type="protein sequence ID" value="AHH98638.1"/>
    <property type="molecule type" value="Genomic_DNA"/>
</dbReference>
<evidence type="ECO:0000313" key="2">
    <source>
        <dbReference type="EMBL" id="AHH98638.1"/>
    </source>
</evidence>
<dbReference type="Proteomes" id="UP000019225">
    <property type="component" value="Chromosome"/>
</dbReference>
<dbReference type="AlphaFoldDB" id="W5WBW6"/>
<proteinExistence type="predicted"/>
<dbReference type="KEGG" id="kal:KALB_5276"/>
<feature type="transmembrane region" description="Helical" evidence="1">
    <location>
        <begin position="12"/>
        <end position="34"/>
    </location>
</feature>
<name>W5WBW6_9PSEU</name>
<keyword evidence="1" id="KW-0472">Membrane</keyword>
<reference evidence="2 3" key="1">
    <citation type="journal article" date="2014" name="BMC Genomics">
        <title>Complete genome sequence of producer of the glycopeptide antibiotic Aculeximycin Kutzneria albida DSM 43870T, a representative of minor genus of Pseudonocardiaceae.</title>
        <authorList>
            <person name="Rebets Y."/>
            <person name="Tokovenko B."/>
            <person name="Lushchyk I."/>
            <person name="Ruckert C."/>
            <person name="Zaburannyi N."/>
            <person name="Bechthold A."/>
            <person name="Kalinowski J."/>
            <person name="Luzhetskyy A."/>
        </authorList>
    </citation>
    <scope>NUCLEOTIDE SEQUENCE [LARGE SCALE GENOMIC DNA]</scope>
    <source>
        <strain evidence="2">DSM 43870</strain>
    </source>
</reference>
<sequence>MATTEFDLGTVLVSAGVSVGVSTLAGLVVTGIRVGRETRVKRRLEARDEARDQVHEIVGEVLVKVIKFQAGLAEGRDWESTHWIEDYIWASRILTASRPLGRLRRILIHWQLRWLVGPLAFSLAEATPEPDPHLATGQALWWQIKSSREIESAQQRQQLFRPGGLETILRGERDSRDVRLLKGILSWLARSW</sequence>
<keyword evidence="1" id="KW-0812">Transmembrane</keyword>
<gene>
    <name evidence="2" type="ORF">KALB_5276</name>
</gene>
<evidence type="ECO:0000256" key="1">
    <source>
        <dbReference type="SAM" id="Phobius"/>
    </source>
</evidence>
<keyword evidence="3" id="KW-1185">Reference proteome</keyword>
<dbReference type="HOGENOM" id="CLU_1413533_0_0_11"/>
<evidence type="ECO:0000313" key="3">
    <source>
        <dbReference type="Proteomes" id="UP000019225"/>
    </source>
</evidence>